<name>A0ABS2N7M6_9BACI</name>
<proteinExistence type="predicted"/>
<accession>A0ABS2N7M6</accession>
<comment type="caution">
    <text evidence="1">The sequence shown here is derived from an EMBL/GenBank/DDBJ whole genome shotgun (WGS) entry which is preliminary data.</text>
</comment>
<protein>
    <submittedName>
        <fullName evidence="1">Uncharacterized protein</fullName>
    </submittedName>
</protein>
<keyword evidence="2" id="KW-1185">Reference proteome</keyword>
<sequence length="34" mass="4071">MDIDQLLEETEDLFVEESEIDIKYIDIDALFNDH</sequence>
<gene>
    <name evidence="1" type="ORF">JOC86_000337</name>
</gene>
<organism evidence="1 2">
    <name type="scientific">Rossellomorea pakistanensis</name>
    <dbReference type="NCBI Taxonomy" id="992288"/>
    <lineage>
        <taxon>Bacteria</taxon>
        <taxon>Bacillati</taxon>
        <taxon>Bacillota</taxon>
        <taxon>Bacilli</taxon>
        <taxon>Bacillales</taxon>
        <taxon>Bacillaceae</taxon>
        <taxon>Rossellomorea</taxon>
    </lineage>
</organism>
<evidence type="ECO:0000313" key="1">
    <source>
        <dbReference type="EMBL" id="MBM7583800.1"/>
    </source>
</evidence>
<reference evidence="1 2" key="1">
    <citation type="submission" date="2021-01" db="EMBL/GenBank/DDBJ databases">
        <title>Genomic Encyclopedia of Type Strains, Phase IV (KMG-IV): sequencing the most valuable type-strain genomes for metagenomic binning, comparative biology and taxonomic classification.</title>
        <authorList>
            <person name="Goeker M."/>
        </authorList>
    </citation>
    <scope>NUCLEOTIDE SEQUENCE [LARGE SCALE GENOMIC DNA]</scope>
    <source>
        <strain evidence="1 2">DSM 24834</strain>
    </source>
</reference>
<dbReference type="EMBL" id="JAFBDZ010000001">
    <property type="protein sequence ID" value="MBM7583800.1"/>
    <property type="molecule type" value="Genomic_DNA"/>
</dbReference>
<dbReference type="Proteomes" id="UP001646157">
    <property type="component" value="Unassembled WGS sequence"/>
</dbReference>
<evidence type="ECO:0000313" key="2">
    <source>
        <dbReference type="Proteomes" id="UP001646157"/>
    </source>
</evidence>